<dbReference type="RefSeq" id="WP_044349911.1">
    <property type="nucleotide sequence ID" value="NZ_AZAC01000020.1"/>
</dbReference>
<accession>A0A0D2J498</accession>
<dbReference type="Proteomes" id="UP000032233">
    <property type="component" value="Unassembled WGS sequence"/>
</dbReference>
<sequence length="263" mass="31445">MQEKNKTDLSHEVFNELPRYINFYDQLAYGTFRFITQGTHAFCNIDSYVFSSVQGTVTSIKIVLEQGRINDAYALLRKYFDSVVINIYTNLYIQAKFSMKNLIVEQINRWIQGKEKLPPYRKMSQYIYSSNIVKTITKLIHKDTRYKEIRDRCNDHTHYNFYKYILLNDCDIYLPERKKHFDLFLTDFRNIFIMHIAYLFFINGHYMMSSDYLDSLDCGVTPDPDSQYWVAPFIQEIFDHPLSEVRPDIAIKIREHTDMYLAD</sequence>
<evidence type="ECO:0000313" key="2">
    <source>
        <dbReference type="Proteomes" id="UP000032233"/>
    </source>
</evidence>
<name>A0A0D2J498_9BACT</name>
<evidence type="ECO:0000313" key="1">
    <source>
        <dbReference type="EMBL" id="KIX12959.1"/>
    </source>
</evidence>
<dbReference type="STRING" id="1429043.X474_16145"/>
<proteinExistence type="predicted"/>
<dbReference type="OrthoDB" id="5540894at2"/>
<keyword evidence="2" id="KW-1185">Reference proteome</keyword>
<reference evidence="1 2" key="1">
    <citation type="submission" date="2013-11" db="EMBL/GenBank/DDBJ databases">
        <title>Metagenomic analysis of a methanogenic consortium involved in long chain n-alkane degradation.</title>
        <authorList>
            <person name="Davidova I.A."/>
            <person name="Callaghan A.V."/>
            <person name="Wawrik B."/>
            <person name="Pruitt S."/>
            <person name="Marks C."/>
            <person name="Duncan K.E."/>
            <person name="Suflita J.M."/>
        </authorList>
    </citation>
    <scope>NUCLEOTIDE SEQUENCE [LARGE SCALE GENOMIC DNA]</scope>
    <source>
        <strain evidence="1 2">SPR</strain>
    </source>
</reference>
<protein>
    <submittedName>
        <fullName evidence="1">Uncharacterized protein</fullName>
    </submittedName>
</protein>
<dbReference type="InParanoid" id="A0A0D2J498"/>
<gene>
    <name evidence="1" type="ORF">X474_16145</name>
</gene>
<dbReference type="EMBL" id="AZAC01000020">
    <property type="protein sequence ID" value="KIX12959.1"/>
    <property type="molecule type" value="Genomic_DNA"/>
</dbReference>
<organism evidence="1 2">
    <name type="scientific">Dethiosulfatarculus sandiegensis</name>
    <dbReference type="NCBI Taxonomy" id="1429043"/>
    <lineage>
        <taxon>Bacteria</taxon>
        <taxon>Pseudomonadati</taxon>
        <taxon>Thermodesulfobacteriota</taxon>
        <taxon>Desulfarculia</taxon>
        <taxon>Desulfarculales</taxon>
        <taxon>Desulfarculaceae</taxon>
        <taxon>Dethiosulfatarculus</taxon>
    </lineage>
</organism>
<dbReference type="PATRIC" id="fig|1429043.3.peg.3416"/>
<dbReference type="AlphaFoldDB" id="A0A0D2J498"/>
<comment type="caution">
    <text evidence="1">The sequence shown here is derived from an EMBL/GenBank/DDBJ whole genome shotgun (WGS) entry which is preliminary data.</text>
</comment>